<accession>A0A8T9C794</accession>
<dbReference type="Pfam" id="PF02466">
    <property type="entry name" value="Tim17"/>
    <property type="match status" value="1"/>
</dbReference>
<gene>
    <name evidence="1" type="primary">PXMP4</name>
    <name evidence="1" type="ORF">LSUE1_G006113</name>
</gene>
<sequence length="221" mass="25013">MSQVEAVKKALESVILNPKYADYLAVLKAARNGAVYGAKVRFPHALVMIFLFRSGTVREKLYLILRATRTHAQNLAKYATVYKLTMLVLKHMGATPGKEGPYDTFFAGLLGGYLVFGRRSKRGNVSSVSKQIVIFVFARVCLALAQLSIKPEVGIIKSHELSKRISHDAWPVFAALSWGSVMWLFRWYPDTVQSGLRSSMDYIYVQSDHWDSLRNFLIYNK</sequence>
<protein>
    <submittedName>
        <fullName evidence="1">Peroxisomal membrane protein</fullName>
    </submittedName>
</protein>
<proteinExistence type="predicted"/>
<evidence type="ECO:0000313" key="2">
    <source>
        <dbReference type="Proteomes" id="UP000469558"/>
    </source>
</evidence>
<dbReference type="PIRSF" id="PIRSF013674">
    <property type="entry name" value="PXMP4"/>
    <property type="match status" value="1"/>
</dbReference>
<dbReference type="InterPro" id="IPR019531">
    <property type="entry name" value="Pmp4"/>
</dbReference>
<organism evidence="1 2">
    <name type="scientific">Lachnellula suecica</name>
    <dbReference type="NCBI Taxonomy" id="602035"/>
    <lineage>
        <taxon>Eukaryota</taxon>
        <taxon>Fungi</taxon>
        <taxon>Dikarya</taxon>
        <taxon>Ascomycota</taxon>
        <taxon>Pezizomycotina</taxon>
        <taxon>Leotiomycetes</taxon>
        <taxon>Helotiales</taxon>
        <taxon>Lachnaceae</taxon>
        <taxon>Lachnellula</taxon>
    </lineage>
</organism>
<dbReference type="PANTHER" id="PTHR15460">
    <property type="entry name" value="PEROXISOMAL MEMBRANE PROTEIN 4"/>
    <property type="match status" value="1"/>
</dbReference>
<keyword evidence="2" id="KW-1185">Reference proteome</keyword>
<dbReference type="GO" id="GO:0005778">
    <property type="term" value="C:peroxisomal membrane"/>
    <property type="evidence" value="ECO:0007669"/>
    <property type="project" value="TreeGrafter"/>
</dbReference>
<dbReference type="EMBL" id="QGMK01001101">
    <property type="protein sequence ID" value="TVY73356.1"/>
    <property type="molecule type" value="Genomic_DNA"/>
</dbReference>
<reference evidence="1 2" key="1">
    <citation type="submission" date="2018-05" db="EMBL/GenBank/DDBJ databases">
        <title>Genome sequencing and assembly of the regulated plant pathogen Lachnellula willkommii and related sister species for the development of diagnostic species identification markers.</title>
        <authorList>
            <person name="Giroux E."/>
            <person name="Bilodeau G."/>
        </authorList>
    </citation>
    <scope>NUCLEOTIDE SEQUENCE [LARGE SCALE GENOMIC DNA]</scope>
    <source>
        <strain evidence="1 2">CBS 268.59</strain>
    </source>
</reference>
<dbReference type="Proteomes" id="UP000469558">
    <property type="component" value="Unassembled WGS sequence"/>
</dbReference>
<comment type="caution">
    <text evidence="1">The sequence shown here is derived from an EMBL/GenBank/DDBJ whole genome shotgun (WGS) entry which is preliminary data.</text>
</comment>
<dbReference type="OrthoDB" id="39659at2759"/>
<dbReference type="PANTHER" id="PTHR15460:SF3">
    <property type="entry name" value="PEROXISOMAL MEMBRANE PROTEIN 4"/>
    <property type="match status" value="1"/>
</dbReference>
<evidence type="ECO:0000313" key="1">
    <source>
        <dbReference type="EMBL" id="TVY73356.1"/>
    </source>
</evidence>
<dbReference type="AlphaFoldDB" id="A0A8T9C794"/>
<name>A0A8T9C794_9HELO</name>